<feature type="compositionally biased region" description="Acidic residues" evidence="1">
    <location>
        <begin position="48"/>
        <end position="65"/>
    </location>
</feature>
<organism evidence="2 3">
    <name type="scientific">Holothuria leucospilota</name>
    <name type="common">Black long sea cucumber</name>
    <name type="synonym">Mertensiothuria leucospilota</name>
    <dbReference type="NCBI Taxonomy" id="206669"/>
    <lineage>
        <taxon>Eukaryota</taxon>
        <taxon>Metazoa</taxon>
        <taxon>Echinodermata</taxon>
        <taxon>Eleutherozoa</taxon>
        <taxon>Echinozoa</taxon>
        <taxon>Holothuroidea</taxon>
        <taxon>Aspidochirotacea</taxon>
        <taxon>Aspidochirotida</taxon>
        <taxon>Holothuriidae</taxon>
        <taxon>Holothuria</taxon>
    </lineage>
</organism>
<name>A0A9Q1BER7_HOLLE</name>
<sequence length="455" mass="52836">MDQSYGWRKEDDAIEKITFKELLSDLGETTLKYHDVEVDDRRETASPGEDDDLDWISELDDDNESDDRIQTVQLIKEINDPSREGTIKKLTKFNASQKLGNDAFGRLATAEDHDDERDDETQTGKRARELDDKPSKVRKKRWRKFIWSEKDGGSGEFAGYAKSSQTILMSGSTSGIDWRVKRSDHTTDRRVDVILRPDREPRIDEVVLVIEKVVTSLFEKKYIDEIDQNCVKICLAPQGLDPITLWIGDPKSFVLADFMTTVGIELEGDNKISYHFGITVRLSRADENDRITSENVTTFVTSKQDIITPSSQNVDGLDLARSIMLIMYHPSYENHPQYTEMKKRGRRPSPLLDQFCQEFHEKAGVPVKKRFTYSEFDTFQKTLPDRYRLVILGDPWSRKILYAGPPAESNIYVFNYEDRYYVVRKPEKFYSLPYFCEKCLKGHKNRDHICKQEFL</sequence>
<dbReference type="EMBL" id="JAIZAY010000020">
    <property type="protein sequence ID" value="KAJ8022773.1"/>
    <property type="molecule type" value="Genomic_DNA"/>
</dbReference>
<proteinExistence type="predicted"/>
<feature type="compositionally biased region" description="Basic and acidic residues" evidence="1">
    <location>
        <begin position="120"/>
        <end position="134"/>
    </location>
</feature>
<gene>
    <name evidence="2" type="ORF">HOLleu_37762</name>
</gene>
<dbReference type="AlphaFoldDB" id="A0A9Q1BER7"/>
<evidence type="ECO:0000313" key="2">
    <source>
        <dbReference type="EMBL" id="KAJ8022773.1"/>
    </source>
</evidence>
<feature type="region of interest" description="Disordered" evidence="1">
    <location>
        <begin position="106"/>
        <end position="134"/>
    </location>
</feature>
<dbReference type="Proteomes" id="UP001152320">
    <property type="component" value="Chromosome 20"/>
</dbReference>
<accession>A0A9Q1BER7</accession>
<protein>
    <submittedName>
        <fullName evidence="2">Uncharacterized protein</fullName>
    </submittedName>
</protein>
<feature type="region of interest" description="Disordered" evidence="1">
    <location>
        <begin position="34"/>
        <end position="66"/>
    </location>
</feature>
<comment type="caution">
    <text evidence="2">The sequence shown here is derived from an EMBL/GenBank/DDBJ whole genome shotgun (WGS) entry which is preliminary data.</text>
</comment>
<evidence type="ECO:0000256" key="1">
    <source>
        <dbReference type="SAM" id="MobiDB-lite"/>
    </source>
</evidence>
<evidence type="ECO:0000313" key="3">
    <source>
        <dbReference type="Proteomes" id="UP001152320"/>
    </source>
</evidence>
<keyword evidence="3" id="KW-1185">Reference proteome</keyword>
<feature type="compositionally biased region" description="Basic and acidic residues" evidence="1">
    <location>
        <begin position="34"/>
        <end position="44"/>
    </location>
</feature>
<reference evidence="2" key="1">
    <citation type="submission" date="2021-10" db="EMBL/GenBank/DDBJ databases">
        <title>Tropical sea cucumber genome reveals ecological adaptation and Cuvierian tubules defense mechanism.</title>
        <authorList>
            <person name="Chen T."/>
        </authorList>
    </citation>
    <scope>NUCLEOTIDE SEQUENCE</scope>
    <source>
        <strain evidence="2">Nanhai2018</strain>
        <tissue evidence="2">Muscle</tissue>
    </source>
</reference>